<name>A0A9P0L4H1_ACAOB</name>
<dbReference type="Proteomes" id="UP001152888">
    <property type="component" value="Unassembled WGS sequence"/>
</dbReference>
<evidence type="ECO:0000313" key="2">
    <source>
        <dbReference type="EMBL" id="CAH1986278.1"/>
    </source>
</evidence>
<feature type="region of interest" description="Disordered" evidence="1">
    <location>
        <begin position="208"/>
        <end position="228"/>
    </location>
</feature>
<evidence type="ECO:0000256" key="1">
    <source>
        <dbReference type="SAM" id="MobiDB-lite"/>
    </source>
</evidence>
<dbReference type="EMBL" id="CAKOFQ010006996">
    <property type="protein sequence ID" value="CAH1986278.1"/>
    <property type="molecule type" value="Genomic_DNA"/>
</dbReference>
<accession>A0A9P0L4H1</accession>
<keyword evidence="3" id="KW-1185">Reference proteome</keyword>
<dbReference type="AlphaFoldDB" id="A0A9P0L4H1"/>
<dbReference type="PANTHER" id="PTHR13338">
    <property type="entry name" value="UPF0240 PROTEIN"/>
    <property type="match status" value="1"/>
</dbReference>
<protein>
    <recommendedName>
        <fullName evidence="4">Protein NDUFAF4 homolog</fullName>
    </recommendedName>
</protein>
<sequence length="228" mass="26566">MKLSQCSYYEIDSTMGKVLSSIRHPFRNFNLESRAHKVISQEKPKPAPWRHTDQIEIERLMKEHTKEYEESLQKHEELDKHLKQVYVTSTNPDEIPNKKNENPDRPLPTDRTTVQPFLYGMKEPERIPAGKSSLKGILELISLHQNDPKIYNAKKIAEDTMIPENTIKNILKYYRVFEVYIPQERQVKAKFAGPSLPRVEIIKQIRKELPAPSSKRLPPPSPSDKDKT</sequence>
<dbReference type="InterPro" id="IPR009622">
    <property type="entry name" value="NDUFAF4"/>
</dbReference>
<dbReference type="Pfam" id="PF06784">
    <property type="entry name" value="UPF0240"/>
    <property type="match status" value="1"/>
</dbReference>
<proteinExistence type="predicted"/>
<organism evidence="2 3">
    <name type="scientific">Acanthoscelides obtectus</name>
    <name type="common">Bean weevil</name>
    <name type="synonym">Bruchus obtectus</name>
    <dbReference type="NCBI Taxonomy" id="200917"/>
    <lineage>
        <taxon>Eukaryota</taxon>
        <taxon>Metazoa</taxon>
        <taxon>Ecdysozoa</taxon>
        <taxon>Arthropoda</taxon>
        <taxon>Hexapoda</taxon>
        <taxon>Insecta</taxon>
        <taxon>Pterygota</taxon>
        <taxon>Neoptera</taxon>
        <taxon>Endopterygota</taxon>
        <taxon>Coleoptera</taxon>
        <taxon>Polyphaga</taxon>
        <taxon>Cucujiformia</taxon>
        <taxon>Chrysomeloidea</taxon>
        <taxon>Chrysomelidae</taxon>
        <taxon>Bruchinae</taxon>
        <taxon>Bruchini</taxon>
        <taxon>Acanthoscelides</taxon>
    </lineage>
</organism>
<comment type="caution">
    <text evidence="2">The sequence shown here is derived from an EMBL/GenBank/DDBJ whole genome shotgun (WGS) entry which is preliminary data.</text>
</comment>
<dbReference type="PANTHER" id="PTHR13338:SF4">
    <property type="entry name" value="NADH DEHYDROGENASE [UBIQUINONE] 1 ALPHA SUBCOMPLEX ASSEMBLY FACTOR 4"/>
    <property type="match status" value="1"/>
</dbReference>
<dbReference type="GO" id="GO:0032981">
    <property type="term" value="P:mitochondrial respiratory chain complex I assembly"/>
    <property type="evidence" value="ECO:0007669"/>
    <property type="project" value="InterPro"/>
</dbReference>
<dbReference type="OrthoDB" id="2434756at2759"/>
<evidence type="ECO:0000313" key="3">
    <source>
        <dbReference type="Proteomes" id="UP001152888"/>
    </source>
</evidence>
<dbReference type="GO" id="GO:0005739">
    <property type="term" value="C:mitochondrion"/>
    <property type="evidence" value="ECO:0007669"/>
    <property type="project" value="TreeGrafter"/>
</dbReference>
<feature type="compositionally biased region" description="Basic and acidic residues" evidence="1">
    <location>
        <begin position="95"/>
        <end position="108"/>
    </location>
</feature>
<reference evidence="2" key="1">
    <citation type="submission" date="2022-03" db="EMBL/GenBank/DDBJ databases">
        <authorList>
            <person name="Sayadi A."/>
        </authorList>
    </citation>
    <scope>NUCLEOTIDE SEQUENCE</scope>
</reference>
<feature type="region of interest" description="Disordered" evidence="1">
    <location>
        <begin position="88"/>
        <end position="111"/>
    </location>
</feature>
<evidence type="ECO:0008006" key="4">
    <source>
        <dbReference type="Google" id="ProtNLM"/>
    </source>
</evidence>
<gene>
    <name evidence="2" type="ORF">ACAOBT_LOCUS17148</name>
</gene>